<keyword evidence="2" id="KW-0804">Transcription</keyword>
<dbReference type="GO" id="GO:0003700">
    <property type="term" value="F:DNA-binding transcription factor activity"/>
    <property type="evidence" value="ECO:0007669"/>
    <property type="project" value="InterPro"/>
</dbReference>
<keyword evidence="5" id="KW-1185">Reference proteome</keyword>
<protein>
    <submittedName>
        <fullName evidence="4">Helix turn helix deoxyribose operon repressor</fullName>
    </submittedName>
</protein>
<dbReference type="InterPro" id="IPR001034">
    <property type="entry name" value="DeoR_HTH"/>
</dbReference>
<gene>
    <name evidence="4" type="ORF">Tpal_2267</name>
</gene>
<dbReference type="PANTHER" id="PTHR30363">
    <property type="entry name" value="HTH-TYPE TRANSCRIPTIONAL REGULATOR SRLR-RELATED"/>
    <property type="match status" value="1"/>
</dbReference>
<sequence>MIPYERQERILEVLENRGLIRIEELQKFIPGVSVSTLRRDIKELENANKVQMLSGGAVKICSSISELPMSTKTALQTKEKRYIAELAMREIVEGETIYLDSGSTCTILLGELLNKKIHIITTNANVLGITGKIEADITVLGGSYNPNISSLSGPLTEANIKNYIFDKAFLGANGIDLTFGVTTPNLVEATKKKEVFKHSKKTFLLCDSSKFHKVSTIKSFDLGDIVLISDKSDKDLEKEMTIISE</sequence>
<dbReference type="PROSITE" id="PS51000">
    <property type="entry name" value="HTH_DEOR_2"/>
    <property type="match status" value="1"/>
</dbReference>
<dbReference type="RefSeq" id="WP_087033823.1">
    <property type="nucleotide sequence ID" value="NZ_FJNE01000007.1"/>
</dbReference>
<evidence type="ECO:0000256" key="2">
    <source>
        <dbReference type="ARBA" id="ARBA00023163"/>
    </source>
</evidence>
<evidence type="ECO:0000256" key="1">
    <source>
        <dbReference type="ARBA" id="ARBA00023015"/>
    </source>
</evidence>
<evidence type="ECO:0000313" key="4">
    <source>
        <dbReference type="EMBL" id="CZQ98439.1"/>
    </source>
</evidence>
<dbReference type="PANTHER" id="PTHR30363:SF44">
    <property type="entry name" value="AGA OPERON TRANSCRIPTIONAL REPRESSOR-RELATED"/>
    <property type="match status" value="1"/>
</dbReference>
<dbReference type="InterPro" id="IPR036390">
    <property type="entry name" value="WH_DNA-bd_sf"/>
</dbReference>
<dbReference type="Gene3D" id="1.10.10.10">
    <property type="entry name" value="Winged helix-like DNA-binding domain superfamily/Winged helix DNA-binding domain"/>
    <property type="match status" value="1"/>
</dbReference>
<dbReference type="InterPro" id="IPR050313">
    <property type="entry name" value="Carb_Metab_HTH_regulators"/>
</dbReference>
<dbReference type="SUPFAM" id="SSF46785">
    <property type="entry name" value="Winged helix' DNA-binding domain"/>
    <property type="match status" value="1"/>
</dbReference>
<keyword evidence="1" id="KW-0805">Transcription regulation</keyword>
<dbReference type="Proteomes" id="UP000242754">
    <property type="component" value="Unassembled WGS sequence"/>
</dbReference>
<dbReference type="Pfam" id="PF00455">
    <property type="entry name" value="DeoRC"/>
    <property type="match status" value="1"/>
</dbReference>
<dbReference type="Gene3D" id="3.40.50.1360">
    <property type="match status" value="1"/>
</dbReference>
<dbReference type="EMBL" id="FJNE01000007">
    <property type="protein sequence ID" value="CZQ98439.1"/>
    <property type="molecule type" value="Genomic_DNA"/>
</dbReference>
<evidence type="ECO:0000259" key="3">
    <source>
        <dbReference type="PROSITE" id="PS51000"/>
    </source>
</evidence>
<dbReference type="InterPro" id="IPR014036">
    <property type="entry name" value="DeoR-like_C"/>
</dbReference>
<accession>A0A143YVA1</accession>
<dbReference type="STRING" id="140314.SAMN04488076_11052"/>
<dbReference type="SMART" id="SM00420">
    <property type="entry name" value="HTH_DEOR"/>
    <property type="match status" value="1"/>
</dbReference>
<dbReference type="SMART" id="SM01134">
    <property type="entry name" value="DeoRC"/>
    <property type="match status" value="1"/>
</dbReference>
<evidence type="ECO:0000313" key="5">
    <source>
        <dbReference type="Proteomes" id="UP000242754"/>
    </source>
</evidence>
<reference evidence="4 5" key="1">
    <citation type="submission" date="2016-02" db="EMBL/GenBank/DDBJ databases">
        <authorList>
            <person name="Wen L."/>
            <person name="He K."/>
            <person name="Yang H."/>
        </authorList>
    </citation>
    <scope>NUCLEOTIDE SEQUENCE [LARGE SCALE GENOMIC DNA]</scope>
    <source>
        <strain evidence="4">Trichococcus palustris</strain>
    </source>
</reference>
<organism evidence="4 5">
    <name type="scientific">Trichococcus palustris</name>
    <dbReference type="NCBI Taxonomy" id="140314"/>
    <lineage>
        <taxon>Bacteria</taxon>
        <taxon>Bacillati</taxon>
        <taxon>Bacillota</taxon>
        <taxon>Bacilli</taxon>
        <taxon>Lactobacillales</taxon>
        <taxon>Carnobacteriaceae</taxon>
        <taxon>Trichococcus</taxon>
    </lineage>
</organism>
<feature type="domain" description="HTH deoR-type" evidence="3">
    <location>
        <begin position="3"/>
        <end position="59"/>
    </location>
</feature>
<dbReference type="InterPro" id="IPR037171">
    <property type="entry name" value="NagB/RpiA_transferase-like"/>
</dbReference>
<dbReference type="OrthoDB" id="9797223at2"/>
<dbReference type="InterPro" id="IPR036388">
    <property type="entry name" value="WH-like_DNA-bd_sf"/>
</dbReference>
<dbReference type="SUPFAM" id="SSF100950">
    <property type="entry name" value="NagB/RpiA/CoA transferase-like"/>
    <property type="match status" value="1"/>
</dbReference>
<dbReference type="Pfam" id="PF08220">
    <property type="entry name" value="HTH_DeoR"/>
    <property type="match status" value="1"/>
</dbReference>
<proteinExistence type="predicted"/>
<name>A0A143YVA1_9LACT</name>
<dbReference type="AlphaFoldDB" id="A0A143YVA1"/>